<evidence type="ECO:0000259" key="10">
    <source>
        <dbReference type="PROSITE" id="PS50929"/>
    </source>
</evidence>
<dbReference type="GO" id="GO:0140359">
    <property type="term" value="F:ABC-type transporter activity"/>
    <property type="evidence" value="ECO:0007669"/>
    <property type="project" value="InterPro"/>
</dbReference>
<accession>A0A1R1LJY1</accession>
<feature type="transmembrane region" description="Helical" evidence="8">
    <location>
        <begin position="152"/>
        <end position="171"/>
    </location>
</feature>
<feature type="transmembrane region" description="Helical" evidence="8">
    <location>
        <begin position="702"/>
        <end position="722"/>
    </location>
</feature>
<dbReference type="GO" id="GO:0042883">
    <property type="term" value="P:cysteine transport"/>
    <property type="evidence" value="ECO:0007669"/>
    <property type="project" value="InterPro"/>
</dbReference>
<dbReference type="InterPro" id="IPR003593">
    <property type="entry name" value="AAA+_ATPase"/>
</dbReference>
<dbReference type="PANTHER" id="PTHR24221">
    <property type="entry name" value="ATP-BINDING CASSETTE SUB-FAMILY B"/>
    <property type="match status" value="1"/>
</dbReference>
<feature type="transmembrane region" description="Helical" evidence="8">
    <location>
        <begin position="811"/>
        <end position="830"/>
    </location>
</feature>
<evidence type="ECO:0000256" key="4">
    <source>
        <dbReference type="ARBA" id="ARBA00022840"/>
    </source>
</evidence>
<dbReference type="RefSeq" id="WP_076701557.1">
    <property type="nucleotide sequence ID" value="NZ_MRDE01000015.1"/>
</dbReference>
<proteinExistence type="predicted"/>
<dbReference type="GO" id="GO:0005524">
    <property type="term" value="F:ATP binding"/>
    <property type="evidence" value="ECO:0007669"/>
    <property type="project" value="UniProtKB-KW"/>
</dbReference>
<reference evidence="11 12" key="1">
    <citation type="submission" date="2016-12" db="EMBL/GenBank/DDBJ databases">
        <title>Draft genome of Tersicoccus phoenicis 1P05MA.</title>
        <authorList>
            <person name="Nakajima Y."/>
            <person name="Yoshizawa S."/>
            <person name="Nakamura K."/>
            <person name="Ogura Y."/>
            <person name="Hayashi T."/>
            <person name="Kogure K."/>
        </authorList>
    </citation>
    <scope>NUCLEOTIDE SEQUENCE [LARGE SCALE GENOMIC DNA]</scope>
    <source>
        <strain evidence="11 12">1p05MA</strain>
    </source>
</reference>
<evidence type="ECO:0008006" key="13">
    <source>
        <dbReference type="Google" id="ProtNLM"/>
    </source>
</evidence>
<feature type="domain" description="ABC transmembrane type-1" evidence="10">
    <location>
        <begin position="669"/>
        <end position="952"/>
    </location>
</feature>
<dbReference type="GO" id="GO:0016887">
    <property type="term" value="F:ATP hydrolysis activity"/>
    <property type="evidence" value="ECO:0007669"/>
    <property type="project" value="InterPro"/>
</dbReference>
<feature type="domain" description="ABC transporter" evidence="9">
    <location>
        <begin position="992"/>
        <end position="1224"/>
    </location>
</feature>
<protein>
    <recommendedName>
        <fullName evidence="13">Thiol reductant ABC exporter subunit CydC</fullName>
    </recommendedName>
</protein>
<dbReference type="NCBIfam" id="TIGR02868">
    <property type="entry name" value="CydC"/>
    <property type="match status" value="1"/>
</dbReference>
<dbReference type="EMBL" id="MRDE01000015">
    <property type="protein sequence ID" value="OMH27832.1"/>
    <property type="molecule type" value="Genomic_DNA"/>
</dbReference>
<feature type="domain" description="ABC transporter" evidence="9">
    <location>
        <begin position="342"/>
        <end position="578"/>
    </location>
</feature>
<dbReference type="Pfam" id="PF00664">
    <property type="entry name" value="ABC_membrane"/>
    <property type="match status" value="2"/>
</dbReference>
<dbReference type="Proteomes" id="UP000187085">
    <property type="component" value="Unassembled WGS sequence"/>
</dbReference>
<evidence type="ECO:0000256" key="7">
    <source>
        <dbReference type="SAM" id="MobiDB-lite"/>
    </source>
</evidence>
<evidence type="ECO:0000256" key="5">
    <source>
        <dbReference type="ARBA" id="ARBA00022989"/>
    </source>
</evidence>
<evidence type="ECO:0000313" key="12">
    <source>
        <dbReference type="Proteomes" id="UP000187085"/>
    </source>
</evidence>
<dbReference type="InterPro" id="IPR039421">
    <property type="entry name" value="Type_1_exporter"/>
</dbReference>
<keyword evidence="2 8" id="KW-0812">Transmembrane</keyword>
<dbReference type="GO" id="GO:0034775">
    <property type="term" value="P:glutathione transmembrane transport"/>
    <property type="evidence" value="ECO:0007669"/>
    <property type="project" value="InterPro"/>
</dbReference>
<dbReference type="PROSITE" id="PS50929">
    <property type="entry name" value="ABC_TM1F"/>
    <property type="match status" value="2"/>
</dbReference>
<dbReference type="GO" id="GO:0045454">
    <property type="term" value="P:cell redox homeostasis"/>
    <property type="evidence" value="ECO:0007669"/>
    <property type="project" value="InterPro"/>
</dbReference>
<dbReference type="Gene3D" id="1.20.1560.10">
    <property type="entry name" value="ABC transporter type 1, transmembrane domain"/>
    <property type="match status" value="2"/>
</dbReference>
<dbReference type="CDD" id="cd18584">
    <property type="entry name" value="ABC_6TM_AarD_CydD"/>
    <property type="match status" value="1"/>
</dbReference>
<comment type="subcellular location">
    <subcellularLocation>
        <location evidence="1">Cell membrane</location>
        <topology evidence="1">Multi-pass membrane protein</topology>
    </subcellularLocation>
</comment>
<feature type="transmembrane region" description="Helical" evidence="8">
    <location>
        <begin position="668"/>
        <end position="696"/>
    </location>
</feature>
<dbReference type="InterPro" id="IPR017871">
    <property type="entry name" value="ABC_transporter-like_CS"/>
</dbReference>
<evidence type="ECO:0000259" key="9">
    <source>
        <dbReference type="PROSITE" id="PS50893"/>
    </source>
</evidence>
<dbReference type="InterPro" id="IPR036640">
    <property type="entry name" value="ABC1_TM_sf"/>
</dbReference>
<feature type="region of interest" description="Disordered" evidence="7">
    <location>
        <begin position="962"/>
        <end position="989"/>
    </location>
</feature>
<dbReference type="InterPro" id="IPR011527">
    <property type="entry name" value="ABC1_TM_dom"/>
</dbReference>
<name>A0A1R1LJY1_9MICC</name>
<feature type="transmembrane region" description="Helical" evidence="8">
    <location>
        <begin position="892"/>
        <end position="913"/>
    </location>
</feature>
<dbReference type="PROSITE" id="PS00211">
    <property type="entry name" value="ABC_TRANSPORTER_1"/>
    <property type="match status" value="2"/>
</dbReference>
<dbReference type="InterPro" id="IPR014216">
    <property type="entry name" value="ABC_transptr_CydD"/>
</dbReference>
<evidence type="ECO:0000313" key="11">
    <source>
        <dbReference type="EMBL" id="OMH27832.1"/>
    </source>
</evidence>
<dbReference type="SMART" id="SM00382">
    <property type="entry name" value="AAA"/>
    <property type="match status" value="2"/>
</dbReference>
<evidence type="ECO:0000256" key="6">
    <source>
        <dbReference type="ARBA" id="ARBA00023136"/>
    </source>
</evidence>
<dbReference type="SUPFAM" id="SSF90123">
    <property type="entry name" value="ABC transporter transmembrane region"/>
    <property type="match status" value="2"/>
</dbReference>
<feature type="transmembrane region" description="Helical" evidence="8">
    <location>
        <begin position="126"/>
        <end position="146"/>
    </location>
</feature>
<dbReference type="InterPro" id="IPR027417">
    <property type="entry name" value="P-loop_NTPase"/>
</dbReference>
<dbReference type="NCBIfam" id="TIGR02857">
    <property type="entry name" value="CydD"/>
    <property type="match status" value="1"/>
</dbReference>
<dbReference type="Pfam" id="PF00005">
    <property type="entry name" value="ABC_tran"/>
    <property type="match status" value="2"/>
</dbReference>
<dbReference type="OrthoDB" id="3237158at2"/>
<comment type="caution">
    <text evidence="11">The sequence shown here is derived from an EMBL/GenBank/DDBJ whole genome shotgun (WGS) entry which is preliminary data.</text>
</comment>
<feature type="domain" description="ABC transmembrane type-1" evidence="10">
    <location>
        <begin position="15"/>
        <end position="291"/>
    </location>
</feature>
<evidence type="ECO:0000256" key="2">
    <source>
        <dbReference type="ARBA" id="ARBA00022692"/>
    </source>
</evidence>
<feature type="compositionally biased region" description="Basic and acidic residues" evidence="7">
    <location>
        <begin position="973"/>
        <end position="984"/>
    </location>
</feature>
<evidence type="ECO:0000256" key="3">
    <source>
        <dbReference type="ARBA" id="ARBA00022741"/>
    </source>
</evidence>
<dbReference type="SUPFAM" id="SSF52540">
    <property type="entry name" value="P-loop containing nucleoside triphosphate hydrolases"/>
    <property type="match status" value="2"/>
</dbReference>
<keyword evidence="5 8" id="KW-1133">Transmembrane helix</keyword>
<dbReference type="Gene3D" id="3.40.50.300">
    <property type="entry name" value="P-loop containing nucleotide triphosphate hydrolases"/>
    <property type="match status" value="2"/>
</dbReference>
<sequence>MTSPWAGAAPRALYLLGLCAALKAAGLVAVAQSIATGIADLAAGRAPSDATLAIGVVGAVLQAVAHWTGQVAAHRAALGEKERLRARLTRRAVDGAGRDLPGGGAGSVAVLATRGLDDLDGYYTQYLPALVGCAVVPLLVGLQILAADWVSALIVVLTVPLVPVFMMLIGLETRDAVNAAAGSLSRLSDHLVELARGLPVLVGLGRAGAQLRALRTLSDDYRSRTMRTLKVAFLSSLALELIATISVAVVAVFIGIRLIDGRLDLQTGLLALVLAPECYLPLRQLGAAFHASDDGLAARVRAEELIDAPPMRRLGDVTPGTSPAGAARADSTTAGPLTDVVVEGLTITYHGRARPAVSGLAVRAPAGAITALAGPSGCGKSSVLAVLAGTLGDHPAIARVTGRVGGVDPGRVAWLSQHPVTTEPTVAAEVRAWAAGPVGGSAGPEGDMHGGAGAGDLVRRLLDRVGLSDQADADPGRLSPGQLRRLGLARVLARVERGATTVLLDEPTAHLDTATARLMGDVIDSLRGRTTVLLVAHSRATLALADAVITLPSAPSGDTVTGERVTAAADRRPVDDSILDRWPEGSTTVPLGPGPAPTPTHVAALHAPATGSGAASVLSPVAAPTLSEAEGADATVDATPPIAPTRRRPLSASWQALRLALDPLRPRFLGAVLIGTLSTLFAVALTALSGWLIVRASEQPPILYLLAAIVGVRFFGIGRSVLRYLERLWLHDAIFASLTDLRTTVWRSLSRRAGSLRVLARGEVAVSRLIGDVDQLRDLAPRVLLPPVVAVTTTAAVLVATGLLAPGLLGIQLAAFAVVLLIAPVVALLADRRAAVAEQRLRAEVLNRTATLMLAAPDLRANGMAGSFLSRLKEADRRATDAARRATGAQGAAGAVIVLAMLLSAVVMTAASAGPVLAGTLDPEAVAVVVLTQLALVDPFLGTVTAVQQLPALRAAVDRFTDLTGPEPATPRTRLEDEREEGPVHADPLTGAELDDAVFAWPSTGDGESFAVGPVSGQLPVPGSPGGWLVITGPSGSGKSTLLSGLLGFLPSADGRYALDGDPVGSATASVAGRHRLTRVAWCPQDAHLFDSSLRANLLLARDREHPPSETELSRALAAVGLRELLADLPDGLDTRIGASGSALSGGQRMRVAIARTLLAEGELVLLDEPTAHLDTATAEAMMADLRRGLRNRMVALVTHDPTQILPGDAVIDLPDPARVPATVA</sequence>
<keyword evidence="12" id="KW-1185">Reference proteome</keyword>
<evidence type="ECO:0000256" key="1">
    <source>
        <dbReference type="ARBA" id="ARBA00004651"/>
    </source>
</evidence>
<feature type="transmembrane region" description="Helical" evidence="8">
    <location>
        <begin position="12"/>
        <end position="31"/>
    </location>
</feature>
<dbReference type="InterPro" id="IPR014223">
    <property type="entry name" value="ABC_CydC/D"/>
</dbReference>
<dbReference type="PROSITE" id="PS50893">
    <property type="entry name" value="ABC_TRANSPORTER_2"/>
    <property type="match status" value="2"/>
</dbReference>
<keyword evidence="6 8" id="KW-0472">Membrane</keyword>
<keyword evidence="4" id="KW-0067">ATP-binding</keyword>
<dbReference type="AlphaFoldDB" id="A0A1R1LJY1"/>
<keyword evidence="3" id="KW-0547">Nucleotide-binding</keyword>
<dbReference type="GO" id="GO:0034040">
    <property type="term" value="F:ATPase-coupled lipid transmembrane transporter activity"/>
    <property type="evidence" value="ECO:0007669"/>
    <property type="project" value="TreeGrafter"/>
</dbReference>
<dbReference type="PANTHER" id="PTHR24221:SF654">
    <property type="entry name" value="ATP-BINDING CASSETTE SUB-FAMILY B MEMBER 6"/>
    <property type="match status" value="1"/>
</dbReference>
<feature type="region of interest" description="Disordered" evidence="7">
    <location>
        <begin position="311"/>
        <end position="330"/>
    </location>
</feature>
<evidence type="ECO:0000256" key="8">
    <source>
        <dbReference type="SAM" id="Phobius"/>
    </source>
</evidence>
<organism evidence="11 12">
    <name type="scientific">Tersicoccus phoenicis</name>
    <dbReference type="NCBI Taxonomy" id="554083"/>
    <lineage>
        <taxon>Bacteria</taxon>
        <taxon>Bacillati</taxon>
        <taxon>Actinomycetota</taxon>
        <taxon>Actinomycetes</taxon>
        <taxon>Micrococcales</taxon>
        <taxon>Micrococcaceae</taxon>
        <taxon>Tersicoccus</taxon>
    </lineage>
</organism>
<gene>
    <name evidence="11" type="ORF">BKD30_02395</name>
</gene>
<dbReference type="InterPro" id="IPR003439">
    <property type="entry name" value="ABC_transporter-like_ATP-bd"/>
</dbReference>
<feature type="transmembrane region" description="Helical" evidence="8">
    <location>
        <begin position="231"/>
        <end position="259"/>
    </location>
</feature>
<dbReference type="GO" id="GO:0005886">
    <property type="term" value="C:plasma membrane"/>
    <property type="evidence" value="ECO:0007669"/>
    <property type="project" value="UniProtKB-SubCell"/>
</dbReference>
<dbReference type="STRING" id="554083.BKD30_02395"/>